<reference evidence="2 3" key="1">
    <citation type="submission" date="2019-02" db="EMBL/GenBank/DDBJ databases">
        <title>Deep-cultivation of Planctomycetes and their phenomic and genomic characterization uncovers novel biology.</title>
        <authorList>
            <person name="Wiegand S."/>
            <person name="Jogler M."/>
            <person name="Boedeker C."/>
            <person name="Pinto D."/>
            <person name="Vollmers J."/>
            <person name="Rivas-Marin E."/>
            <person name="Kohn T."/>
            <person name="Peeters S.H."/>
            <person name="Heuer A."/>
            <person name="Rast P."/>
            <person name="Oberbeckmann S."/>
            <person name="Bunk B."/>
            <person name="Jeske O."/>
            <person name="Meyerdierks A."/>
            <person name="Storesund J.E."/>
            <person name="Kallscheuer N."/>
            <person name="Luecker S."/>
            <person name="Lage O.M."/>
            <person name="Pohl T."/>
            <person name="Merkel B.J."/>
            <person name="Hornburger P."/>
            <person name="Mueller R.-W."/>
            <person name="Bruemmer F."/>
            <person name="Labrenz M."/>
            <person name="Spormann A.M."/>
            <person name="Op Den Camp H."/>
            <person name="Overmann J."/>
            <person name="Amann R."/>
            <person name="Jetten M.S.M."/>
            <person name="Mascher T."/>
            <person name="Medema M.H."/>
            <person name="Devos D.P."/>
            <person name="Kaster A.-K."/>
            <person name="Ovreas L."/>
            <person name="Rohde M."/>
            <person name="Galperin M.Y."/>
            <person name="Jogler C."/>
        </authorList>
    </citation>
    <scope>NUCLEOTIDE SEQUENCE [LARGE SCALE GENOMIC DNA]</scope>
    <source>
        <strain evidence="2 3">Pla123a</strain>
    </source>
</reference>
<evidence type="ECO:0000313" key="2">
    <source>
        <dbReference type="EMBL" id="TWT67727.1"/>
    </source>
</evidence>
<gene>
    <name evidence="2" type="ORF">Pla123a_42830</name>
</gene>
<feature type="compositionally biased region" description="Basic and acidic residues" evidence="1">
    <location>
        <begin position="315"/>
        <end position="325"/>
    </location>
</feature>
<keyword evidence="3" id="KW-1185">Reference proteome</keyword>
<dbReference type="RefSeq" id="WP_146590709.1">
    <property type="nucleotide sequence ID" value="NZ_SJPO01000012.1"/>
</dbReference>
<organism evidence="2 3">
    <name type="scientific">Posidoniimonas polymericola</name>
    <dbReference type="NCBI Taxonomy" id="2528002"/>
    <lineage>
        <taxon>Bacteria</taxon>
        <taxon>Pseudomonadati</taxon>
        <taxon>Planctomycetota</taxon>
        <taxon>Planctomycetia</taxon>
        <taxon>Pirellulales</taxon>
        <taxon>Lacipirellulaceae</taxon>
        <taxon>Posidoniimonas</taxon>
    </lineage>
</organism>
<feature type="region of interest" description="Disordered" evidence="1">
    <location>
        <begin position="315"/>
        <end position="342"/>
    </location>
</feature>
<evidence type="ECO:0000313" key="3">
    <source>
        <dbReference type="Proteomes" id="UP000318478"/>
    </source>
</evidence>
<sequence length="342" mass="37285">MVFNTRSFVLTVTLCLVLAGLAAADGVSCVLLHNGNVMTGRVSRSGGRVLLSNVGSQLWLEESAIAHEAATLEEVYQWKRAAIKRPTVNDHLRLASWCLEQRLMPQASRELLEARVADPTDRRVAVLERRLFESSRPRQSDPAVRPASYEAPVLAPARAPATTSAAIESLPPGVAEQFVRRVQPILVNNCTAGGCHQGTGPEEFILDRSLLHGQGDHRTTHANLTAVLEYIDRHDPAASTLLNAAQRPHAGRTTPAFTGRHAALEAHLVAWVNSVCRPEEQAGSDAARAEQSGGVFGLVKAQHERDRFVDSVEQRVKPHGARDEFDPALFNRRYGTKATDGQ</sequence>
<proteinExistence type="predicted"/>
<dbReference type="OrthoDB" id="251278at2"/>
<dbReference type="EMBL" id="SJPO01000012">
    <property type="protein sequence ID" value="TWT67727.1"/>
    <property type="molecule type" value="Genomic_DNA"/>
</dbReference>
<accession>A0A5C5XWJ9</accession>
<evidence type="ECO:0000256" key="1">
    <source>
        <dbReference type="SAM" id="MobiDB-lite"/>
    </source>
</evidence>
<name>A0A5C5XWJ9_9BACT</name>
<protein>
    <submittedName>
        <fullName evidence="2">Uncharacterized protein</fullName>
    </submittedName>
</protein>
<dbReference type="Proteomes" id="UP000318478">
    <property type="component" value="Unassembled WGS sequence"/>
</dbReference>
<comment type="caution">
    <text evidence="2">The sequence shown here is derived from an EMBL/GenBank/DDBJ whole genome shotgun (WGS) entry which is preliminary data.</text>
</comment>
<dbReference type="AlphaFoldDB" id="A0A5C5XWJ9"/>